<comment type="subcellular location">
    <subcellularLocation>
        <location evidence="1">Cell surface</location>
    </subcellularLocation>
</comment>
<protein>
    <submittedName>
        <fullName evidence="4">Type II secretion system protein</fullName>
    </submittedName>
</protein>
<dbReference type="Pfam" id="PF07963">
    <property type="entry name" value="N_methyl"/>
    <property type="match status" value="1"/>
</dbReference>
<dbReference type="SUPFAM" id="SSF54523">
    <property type="entry name" value="Pili subunits"/>
    <property type="match status" value="1"/>
</dbReference>
<reference evidence="4 5" key="1">
    <citation type="submission" date="2021-05" db="EMBL/GenBank/DDBJ databases">
        <title>Novel Bacillus species.</title>
        <authorList>
            <person name="Liu G."/>
        </authorList>
    </citation>
    <scope>NUCLEOTIDE SEQUENCE [LARGE SCALE GENOMIC DNA]</scope>
    <source>
        <strain evidence="4 5">FJAT-49705</strain>
    </source>
</reference>
<sequence>MRSREAGFTLIESLFVLSVFLIIASISAFLIKPQFGSVEKQQFLTQLKSDLLYAQQYAISHHTEVIVHFPSGHAAYYIHEKVSSQYLIERKIPERIKIQPGSMKLFFQFQADGNINRFGSFWINFDDKESYKFTFLIGKGRFYVQKE</sequence>
<keyword evidence="3" id="KW-0812">Transmembrane</keyword>
<gene>
    <name evidence="4" type="ORF">KHA94_13885</name>
</gene>
<dbReference type="PROSITE" id="PS00409">
    <property type="entry name" value="PROKAR_NTER_METHYL"/>
    <property type="match status" value="1"/>
</dbReference>
<feature type="transmembrane region" description="Helical" evidence="3">
    <location>
        <begin position="6"/>
        <end position="31"/>
    </location>
</feature>
<evidence type="ECO:0000256" key="1">
    <source>
        <dbReference type="ARBA" id="ARBA00004241"/>
    </source>
</evidence>
<dbReference type="NCBIfam" id="TIGR02532">
    <property type="entry name" value="IV_pilin_GFxxxE"/>
    <property type="match status" value="1"/>
</dbReference>
<proteinExistence type="predicted"/>
<keyword evidence="2" id="KW-0178">Competence</keyword>
<comment type="caution">
    <text evidence="4">The sequence shown here is derived from an EMBL/GenBank/DDBJ whole genome shotgun (WGS) entry which is preliminary data.</text>
</comment>
<dbReference type="InterPro" id="IPR045584">
    <property type="entry name" value="Pilin-like"/>
</dbReference>
<dbReference type="EMBL" id="JAGYPM010000003">
    <property type="protein sequence ID" value="MBS4191275.1"/>
    <property type="molecule type" value="Genomic_DNA"/>
</dbReference>
<evidence type="ECO:0000256" key="2">
    <source>
        <dbReference type="ARBA" id="ARBA00023287"/>
    </source>
</evidence>
<dbReference type="PIRSF" id="PIRSF021292">
    <property type="entry name" value="Competence_ComGD"/>
    <property type="match status" value="1"/>
</dbReference>
<dbReference type="NCBIfam" id="NF040982">
    <property type="entry name" value="ComGD"/>
    <property type="match status" value="1"/>
</dbReference>
<dbReference type="Proteomes" id="UP000681027">
    <property type="component" value="Unassembled WGS sequence"/>
</dbReference>
<dbReference type="RefSeq" id="WP_213102724.1">
    <property type="nucleotide sequence ID" value="NZ_JAGYPM010000003.1"/>
</dbReference>
<evidence type="ECO:0000313" key="4">
    <source>
        <dbReference type="EMBL" id="MBS4191275.1"/>
    </source>
</evidence>
<dbReference type="InterPro" id="IPR012902">
    <property type="entry name" value="N_methyl_site"/>
</dbReference>
<keyword evidence="3" id="KW-0472">Membrane</keyword>
<name>A0ABS5NTX0_9BACI</name>
<dbReference type="InterPro" id="IPR016785">
    <property type="entry name" value="ComGD"/>
</dbReference>
<keyword evidence="3" id="KW-1133">Transmembrane helix</keyword>
<accession>A0ABS5NTX0</accession>
<evidence type="ECO:0000256" key="3">
    <source>
        <dbReference type="SAM" id="Phobius"/>
    </source>
</evidence>
<organism evidence="4 5">
    <name type="scientific">Cytobacillus citreus</name>
    <dbReference type="NCBI Taxonomy" id="2833586"/>
    <lineage>
        <taxon>Bacteria</taxon>
        <taxon>Bacillati</taxon>
        <taxon>Bacillota</taxon>
        <taxon>Bacilli</taxon>
        <taxon>Bacillales</taxon>
        <taxon>Bacillaceae</taxon>
        <taxon>Cytobacillus</taxon>
    </lineage>
</organism>
<evidence type="ECO:0000313" key="5">
    <source>
        <dbReference type="Proteomes" id="UP000681027"/>
    </source>
</evidence>
<keyword evidence="5" id="KW-1185">Reference proteome</keyword>